<dbReference type="Pfam" id="PF01614">
    <property type="entry name" value="IclR_C"/>
    <property type="match status" value="1"/>
</dbReference>
<name>A0A2Z2NQC9_9GAMM</name>
<dbReference type="SUPFAM" id="SSF55781">
    <property type="entry name" value="GAF domain-like"/>
    <property type="match status" value="1"/>
</dbReference>
<dbReference type="SUPFAM" id="SSF46785">
    <property type="entry name" value="Winged helix' DNA-binding domain"/>
    <property type="match status" value="1"/>
</dbReference>
<sequence>MARPRKTTSQDNPEFARSSRQFVKSLSRGFEVLQAFIPHGSRLGNQEISSRTGLPKPTVSRITYTLAELGYLVYSSEKENYRLGPGVLGLAQAFSSGTGIAEIANGPLQRLADETRGTTAIGQADLDDIVYIAMRRSVSRIMLRQSTGSRMPMATTAVGHAYLHAQPDEIRAAKVAKLAEMMGDQKARFLELHERTGEELRTNGYCVVAGFWEPDINGAATAFKLDDGQGVLSMNIGGPAFWLSEESLYGEVGEKLMQTREALIKAGIQKLNLL</sequence>
<proteinExistence type="predicted"/>
<evidence type="ECO:0000256" key="2">
    <source>
        <dbReference type="ARBA" id="ARBA00023125"/>
    </source>
</evidence>
<dbReference type="InterPro" id="IPR005471">
    <property type="entry name" value="Tscrpt_reg_IclR_N"/>
</dbReference>
<evidence type="ECO:0000259" key="4">
    <source>
        <dbReference type="PROSITE" id="PS51077"/>
    </source>
</evidence>
<dbReference type="EMBL" id="CP018632">
    <property type="protein sequence ID" value="ASJ73439.1"/>
    <property type="molecule type" value="Genomic_DNA"/>
</dbReference>
<dbReference type="RefSeq" id="WP_088918631.1">
    <property type="nucleotide sequence ID" value="NZ_CP018632.1"/>
</dbReference>
<dbReference type="PROSITE" id="PS51077">
    <property type="entry name" value="HTH_ICLR"/>
    <property type="match status" value="1"/>
</dbReference>
<dbReference type="GO" id="GO:0003677">
    <property type="term" value="F:DNA binding"/>
    <property type="evidence" value="ECO:0007669"/>
    <property type="project" value="UniProtKB-KW"/>
</dbReference>
<keyword evidence="2" id="KW-0238">DNA-binding</keyword>
<dbReference type="InterPro" id="IPR036388">
    <property type="entry name" value="WH-like_DNA-bd_sf"/>
</dbReference>
<reference evidence="6 7" key="1">
    <citation type="submission" date="2016-12" db="EMBL/GenBank/DDBJ databases">
        <authorList>
            <person name="Song W.-J."/>
            <person name="Kurnit D.M."/>
        </authorList>
    </citation>
    <scope>NUCLEOTIDE SEQUENCE [LARGE SCALE GENOMIC DNA]</scope>
    <source>
        <strain evidence="6 7">IMCC3135</strain>
    </source>
</reference>
<evidence type="ECO:0000256" key="3">
    <source>
        <dbReference type="ARBA" id="ARBA00023163"/>
    </source>
</evidence>
<dbReference type="OrthoDB" id="9807558at2"/>
<organism evidence="6 7">
    <name type="scientific">Granulosicoccus antarcticus IMCC3135</name>
    <dbReference type="NCBI Taxonomy" id="1192854"/>
    <lineage>
        <taxon>Bacteria</taxon>
        <taxon>Pseudomonadati</taxon>
        <taxon>Pseudomonadota</taxon>
        <taxon>Gammaproteobacteria</taxon>
        <taxon>Chromatiales</taxon>
        <taxon>Granulosicoccaceae</taxon>
        <taxon>Granulosicoccus</taxon>
    </lineage>
</organism>
<gene>
    <name evidence="6" type="primary">tsaQ1_2</name>
    <name evidence="6" type="ORF">IMCC3135_16785</name>
</gene>
<protein>
    <submittedName>
        <fullName evidence="6">HTH-type transcriptional regulator TsaQ1/TsaQ2</fullName>
    </submittedName>
</protein>
<dbReference type="InterPro" id="IPR036390">
    <property type="entry name" value="WH_DNA-bd_sf"/>
</dbReference>
<dbReference type="InterPro" id="IPR050707">
    <property type="entry name" value="HTH_MetabolicPath_Reg"/>
</dbReference>
<dbReference type="Pfam" id="PF09339">
    <property type="entry name" value="HTH_IclR"/>
    <property type="match status" value="1"/>
</dbReference>
<dbReference type="Gene3D" id="3.30.450.40">
    <property type="match status" value="1"/>
</dbReference>
<feature type="domain" description="HTH iclR-type" evidence="4">
    <location>
        <begin position="23"/>
        <end position="85"/>
    </location>
</feature>
<evidence type="ECO:0000256" key="1">
    <source>
        <dbReference type="ARBA" id="ARBA00023015"/>
    </source>
</evidence>
<dbReference type="SMART" id="SM00346">
    <property type="entry name" value="HTH_ICLR"/>
    <property type="match status" value="1"/>
</dbReference>
<keyword evidence="1" id="KW-0805">Transcription regulation</keyword>
<feature type="domain" description="IclR-ED" evidence="5">
    <location>
        <begin position="86"/>
        <end position="274"/>
    </location>
</feature>
<dbReference type="KEGG" id="gai:IMCC3135_16785"/>
<dbReference type="Gene3D" id="1.10.10.10">
    <property type="entry name" value="Winged helix-like DNA-binding domain superfamily/Winged helix DNA-binding domain"/>
    <property type="match status" value="1"/>
</dbReference>
<keyword evidence="7" id="KW-1185">Reference proteome</keyword>
<accession>A0A2Z2NQC9</accession>
<evidence type="ECO:0000313" key="7">
    <source>
        <dbReference type="Proteomes" id="UP000250079"/>
    </source>
</evidence>
<evidence type="ECO:0000313" key="6">
    <source>
        <dbReference type="EMBL" id="ASJ73439.1"/>
    </source>
</evidence>
<dbReference type="PANTHER" id="PTHR30136">
    <property type="entry name" value="HELIX-TURN-HELIX TRANSCRIPTIONAL REGULATOR, ICLR FAMILY"/>
    <property type="match status" value="1"/>
</dbReference>
<dbReference type="InterPro" id="IPR029016">
    <property type="entry name" value="GAF-like_dom_sf"/>
</dbReference>
<dbReference type="GO" id="GO:0045892">
    <property type="term" value="P:negative regulation of DNA-templated transcription"/>
    <property type="evidence" value="ECO:0007669"/>
    <property type="project" value="TreeGrafter"/>
</dbReference>
<dbReference type="InterPro" id="IPR014757">
    <property type="entry name" value="Tscrpt_reg_IclR_C"/>
</dbReference>
<dbReference type="PROSITE" id="PS51078">
    <property type="entry name" value="ICLR_ED"/>
    <property type="match status" value="1"/>
</dbReference>
<keyword evidence="3" id="KW-0804">Transcription</keyword>
<dbReference type="PANTHER" id="PTHR30136:SF33">
    <property type="entry name" value="TRANSCRIPTIONAL REGULATORY PROTEIN"/>
    <property type="match status" value="1"/>
</dbReference>
<evidence type="ECO:0000259" key="5">
    <source>
        <dbReference type="PROSITE" id="PS51078"/>
    </source>
</evidence>
<dbReference type="AlphaFoldDB" id="A0A2Z2NQC9"/>
<dbReference type="GO" id="GO:0003700">
    <property type="term" value="F:DNA-binding transcription factor activity"/>
    <property type="evidence" value="ECO:0007669"/>
    <property type="project" value="TreeGrafter"/>
</dbReference>
<dbReference type="Proteomes" id="UP000250079">
    <property type="component" value="Chromosome"/>
</dbReference>